<dbReference type="GO" id="GO:0005737">
    <property type="term" value="C:cytoplasm"/>
    <property type="evidence" value="ECO:0007669"/>
    <property type="project" value="TreeGrafter"/>
</dbReference>
<dbReference type="PANTHER" id="PTHR21621:SF0">
    <property type="entry name" value="BETA-CITRYLGLUTAMATE SYNTHASE B-RELATED"/>
    <property type="match status" value="1"/>
</dbReference>
<dbReference type="Pfam" id="PF08443">
    <property type="entry name" value="RimK"/>
    <property type="match status" value="1"/>
</dbReference>
<evidence type="ECO:0000256" key="2">
    <source>
        <dbReference type="PROSITE-ProRule" id="PRU00409"/>
    </source>
</evidence>
<keyword evidence="2" id="KW-0547">Nucleotide-binding</keyword>
<proteinExistence type="predicted"/>
<dbReference type="GO" id="GO:0009432">
    <property type="term" value="P:SOS response"/>
    <property type="evidence" value="ECO:0007669"/>
    <property type="project" value="TreeGrafter"/>
</dbReference>
<evidence type="ECO:0000313" key="5">
    <source>
        <dbReference type="Proteomes" id="UP000034656"/>
    </source>
</evidence>
<dbReference type="Gene3D" id="3.30.470.20">
    <property type="entry name" value="ATP-grasp fold, B domain"/>
    <property type="match status" value="2"/>
</dbReference>
<keyword evidence="1" id="KW-0436">Ligase</keyword>
<dbReference type="GO" id="GO:0018169">
    <property type="term" value="F:ribosomal S6-glutamic acid ligase activity"/>
    <property type="evidence" value="ECO:0007669"/>
    <property type="project" value="TreeGrafter"/>
</dbReference>
<dbReference type="GO" id="GO:0046872">
    <property type="term" value="F:metal ion binding"/>
    <property type="evidence" value="ECO:0007669"/>
    <property type="project" value="InterPro"/>
</dbReference>
<accession>A0A837HUL9</accession>
<dbReference type="PANTHER" id="PTHR21621">
    <property type="entry name" value="RIBOSOMAL PROTEIN S6 MODIFICATION PROTEIN"/>
    <property type="match status" value="1"/>
</dbReference>
<sequence>MLPYLTKLIKKLAPKVGAKVVVEPEWGIAAQIIYSNGVVRSLRMYSLDLNHIASSDIARDKDYAKFFMAKRGFPVAEGQTVFEDNWAKTVKSNRTISYGIKYAKSLGYPVIVKPNSKSQGNGVCLVGSEKELKNALQEVFKVDKIAIIERYLPGRDYRIVVLDGEIISAYERMALSVVGDGKSSILALLKRKQKSFVLQERDTRINFEDKRIKIKLQQQSYSFKTVLPKNKKIYLLDNANLSTGGDSLDVTNTIHKGFRKIATKLTRNMGLRIAGVDVMVRRGDITKNPKNCSYYIIEINAAPGLDHYVTTGKTQRKIVEAMYLKVLKALGKKDAN</sequence>
<evidence type="ECO:0000313" key="4">
    <source>
        <dbReference type="EMBL" id="KKR20636.1"/>
    </source>
</evidence>
<comment type="caution">
    <text evidence="4">The sequence shown here is derived from an EMBL/GenBank/DDBJ whole genome shotgun (WGS) entry which is preliminary data.</text>
</comment>
<evidence type="ECO:0000256" key="1">
    <source>
        <dbReference type="ARBA" id="ARBA00022598"/>
    </source>
</evidence>
<protein>
    <submittedName>
        <fullName evidence="4">Cyanophycin synthetase</fullName>
    </submittedName>
</protein>
<gene>
    <name evidence="4" type="ORF">UT51_C0002G0071</name>
</gene>
<name>A0A837HUL9_9BACT</name>
<dbReference type="InterPro" id="IPR013815">
    <property type="entry name" value="ATP_grasp_subdomain_1"/>
</dbReference>
<reference evidence="4 5" key="1">
    <citation type="journal article" date="2015" name="Nature">
        <title>rRNA introns, odd ribosomes, and small enigmatic genomes across a large radiation of phyla.</title>
        <authorList>
            <person name="Brown C.T."/>
            <person name="Hug L.A."/>
            <person name="Thomas B.C."/>
            <person name="Sharon I."/>
            <person name="Castelle C.J."/>
            <person name="Singh A."/>
            <person name="Wilkins M.J."/>
            <person name="Williams K.H."/>
            <person name="Banfield J.F."/>
        </authorList>
    </citation>
    <scope>NUCLEOTIDE SEQUENCE [LARGE SCALE GENOMIC DNA]</scope>
</reference>
<dbReference type="SUPFAM" id="SSF56059">
    <property type="entry name" value="Glutathione synthetase ATP-binding domain-like"/>
    <property type="match status" value="1"/>
</dbReference>
<dbReference type="GO" id="GO:0008716">
    <property type="term" value="F:D-alanine-D-alanine ligase activity"/>
    <property type="evidence" value="ECO:0007669"/>
    <property type="project" value="InterPro"/>
</dbReference>
<keyword evidence="2" id="KW-0067">ATP-binding</keyword>
<dbReference type="Proteomes" id="UP000034656">
    <property type="component" value="Unassembled WGS sequence"/>
</dbReference>
<dbReference type="AlphaFoldDB" id="A0A837HUL9"/>
<evidence type="ECO:0000259" key="3">
    <source>
        <dbReference type="PROSITE" id="PS50975"/>
    </source>
</evidence>
<dbReference type="GO" id="GO:0005524">
    <property type="term" value="F:ATP binding"/>
    <property type="evidence" value="ECO:0007669"/>
    <property type="project" value="UniProtKB-UniRule"/>
</dbReference>
<dbReference type="InterPro" id="IPR011095">
    <property type="entry name" value="Dala_Dala_lig_C"/>
</dbReference>
<feature type="domain" description="ATP-grasp" evidence="3">
    <location>
        <begin position="65"/>
        <end position="328"/>
    </location>
</feature>
<dbReference type="Gene3D" id="3.30.1490.20">
    <property type="entry name" value="ATP-grasp fold, A domain"/>
    <property type="match status" value="1"/>
</dbReference>
<dbReference type="InterPro" id="IPR013651">
    <property type="entry name" value="ATP-grasp_RimK-type"/>
</dbReference>
<dbReference type="Pfam" id="PF07478">
    <property type="entry name" value="Dala_Dala_lig_C"/>
    <property type="match status" value="1"/>
</dbReference>
<dbReference type="EMBL" id="LBXB01000002">
    <property type="protein sequence ID" value="KKR20636.1"/>
    <property type="molecule type" value="Genomic_DNA"/>
</dbReference>
<dbReference type="InterPro" id="IPR011761">
    <property type="entry name" value="ATP-grasp"/>
</dbReference>
<organism evidence="4 5">
    <name type="scientific">Candidatus Nomurabacteria bacterium GW2011_GWC2_39_41</name>
    <dbReference type="NCBI Taxonomy" id="1618754"/>
    <lineage>
        <taxon>Bacteria</taxon>
        <taxon>Candidatus Nomuraibacteriota</taxon>
    </lineage>
</organism>
<dbReference type="PROSITE" id="PS50975">
    <property type="entry name" value="ATP_GRASP"/>
    <property type="match status" value="1"/>
</dbReference>